<feature type="coiled-coil region" evidence="1">
    <location>
        <begin position="14"/>
        <end position="90"/>
    </location>
</feature>
<dbReference type="EMBL" id="JAIWYP010000005">
    <property type="protein sequence ID" value="KAH3827366.1"/>
    <property type="molecule type" value="Genomic_DNA"/>
</dbReference>
<gene>
    <name evidence="2" type="ORF">DPMN_129302</name>
</gene>
<dbReference type="AlphaFoldDB" id="A0A9D4H5H8"/>
<keyword evidence="3" id="KW-1185">Reference proteome</keyword>
<protein>
    <submittedName>
        <fullName evidence="2">Uncharacterized protein</fullName>
    </submittedName>
</protein>
<dbReference type="Gene3D" id="1.20.5.170">
    <property type="match status" value="1"/>
</dbReference>
<evidence type="ECO:0000313" key="2">
    <source>
        <dbReference type="EMBL" id="KAH3827366.1"/>
    </source>
</evidence>
<organism evidence="2 3">
    <name type="scientific">Dreissena polymorpha</name>
    <name type="common">Zebra mussel</name>
    <name type="synonym">Mytilus polymorpha</name>
    <dbReference type="NCBI Taxonomy" id="45954"/>
    <lineage>
        <taxon>Eukaryota</taxon>
        <taxon>Metazoa</taxon>
        <taxon>Spiralia</taxon>
        <taxon>Lophotrochozoa</taxon>
        <taxon>Mollusca</taxon>
        <taxon>Bivalvia</taxon>
        <taxon>Autobranchia</taxon>
        <taxon>Heteroconchia</taxon>
        <taxon>Euheterodonta</taxon>
        <taxon>Imparidentia</taxon>
        <taxon>Neoheterodontei</taxon>
        <taxon>Myida</taxon>
        <taxon>Dreissenoidea</taxon>
        <taxon>Dreissenidae</taxon>
        <taxon>Dreissena</taxon>
    </lineage>
</organism>
<reference evidence="2" key="2">
    <citation type="submission" date="2020-11" db="EMBL/GenBank/DDBJ databases">
        <authorList>
            <person name="McCartney M.A."/>
            <person name="Auch B."/>
            <person name="Kono T."/>
            <person name="Mallez S."/>
            <person name="Becker A."/>
            <person name="Gohl D.M."/>
            <person name="Silverstein K.A.T."/>
            <person name="Koren S."/>
            <person name="Bechman K.B."/>
            <person name="Herman A."/>
            <person name="Abrahante J.E."/>
            <person name="Garbe J."/>
        </authorList>
    </citation>
    <scope>NUCLEOTIDE SEQUENCE</scope>
    <source>
        <strain evidence="2">Duluth1</strain>
        <tissue evidence="2">Whole animal</tissue>
    </source>
</reference>
<comment type="caution">
    <text evidence="2">The sequence shown here is derived from an EMBL/GenBank/DDBJ whole genome shotgun (WGS) entry which is preliminary data.</text>
</comment>
<name>A0A9D4H5H8_DREPO</name>
<evidence type="ECO:0000256" key="1">
    <source>
        <dbReference type="SAM" id="Coils"/>
    </source>
</evidence>
<dbReference type="SUPFAM" id="SSF57997">
    <property type="entry name" value="Tropomyosin"/>
    <property type="match status" value="1"/>
</dbReference>
<dbReference type="Proteomes" id="UP000828390">
    <property type="component" value="Unassembled WGS sequence"/>
</dbReference>
<proteinExistence type="predicted"/>
<sequence>MFSNILLIEIYKSVKLLKNKFDSLDKAVKNLENKNKYLNNKNEELTEQFSSLKEKLNPLEFKLTESSKIHEKLDQDVQKQNLEVFDLEADGNEIQTQTEAKLLDVFYRQLGVRNENSFDFAYRFSNTSATRQVLIRCANMMVRDRISAKFRSKRKAGDLPGNVMKSKSKLYDFFKKCIL</sequence>
<accession>A0A9D4H5H8</accession>
<keyword evidence="1" id="KW-0175">Coiled coil</keyword>
<evidence type="ECO:0000313" key="3">
    <source>
        <dbReference type="Proteomes" id="UP000828390"/>
    </source>
</evidence>
<reference evidence="2" key="1">
    <citation type="journal article" date="2019" name="bioRxiv">
        <title>The Genome of the Zebra Mussel, Dreissena polymorpha: A Resource for Invasive Species Research.</title>
        <authorList>
            <person name="McCartney M.A."/>
            <person name="Auch B."/>
            <person name="Kono T."/>
            <person name="Mallez S."/>
            <person name="Zhang Y."/>
            <person name="Obille A."/>
            <person name="Becker A."/>
            <person name="Abrahante J.E."/>
            <person name="Garbe J."/>
            <person name="Badalamenti J.P."/>
            <person name="Herman A."/>
            <person name="Mangelson H."/>
            <person name="Liachko I."/>
            <person name="Sullivan S."/>
            <person name="Sone E.D."/>
            <person name="Koren S."/>
            <person name="Silverstein K.A.T."/>
            <person name="Beckman K.B."/>
            <person name="Gohl D.M."/>
        </authorList>
    </citation>
    <scope>NUCLEOTIDE SEQUENCE</scope>
    <source>
        <strain evidence="2">Duluth1</strain>
        <tissue evidence="2">Whole animal</tissue>
    </source>
</reference>